<keyword evidence="3" id="KW-1185">Reference proteome</keyword>
<gene>
    <name evidence="2" type="ORF">Sjap_021302</name>
</gene>
<organism evidence="2 3">
    <name type="scientific">Stephania japonica</name>
    <dbReference type="NCBI Taxonomy" id="461633"/>
    <lineage>
        <taxon>Eukaryota</taxon>
        <taxon>Viridiplantae</taxon>
        <taxon>Streptophyta</taxon>
        <taxon>Embryophyta</taxon>
        <taxon>Tracheophyta</taxon>
        <taxon>Spermatophyta</taxon>
        <taxon>Magnoliopsida</taxon>
        <taxon>Ranunculales</taxon>
        <taxon>Menispermaceae</taxon>
        <taxon>Menispermoideae</taxon>
        <taxon>Cissampelideae</taxon>
        <taxon>Stephania</taxon>
    </lineage>
</organism>
<name>A0AAP0HU00_9MAGN</name>
<dbReference type="EMBL" id="JBBNAE010000009">
    <property type="protein sequence ID" value="KAK9095805.1"/>
    <property type="molecule type" value="Genomic_DNA"/>
</dbReference>
<proteinExistence type="predicted"/>
<dbReference type="PANTHER" id="PTHR23024">
    <property type="entry name" value="ARYLACETAMIDE DEACETYLASE"/>
    <property type="match status" value="1"/>
</dbReference>
<evidence type="ECO:0000259" key="1">
    <source>
        <dbReference type="Pfam" id="PF07859"/>
    </source>
</evidence>
<dbReference type="Pfam" id="PF07859">
    <property type="entry name" value="Abhydrolase_3"/>
    <property type="match status" value="1"/>
</dbReference>
<dbReference type="InterPro" id="IPR050466">
    <property type="entry name" value="Carboxylest/Gibb_receptor"/>
</dbReference>
<comment type="caution">
    <text evidence="2">The sequence shown here is derived from an EMBL/GenBank/DDBJ whole genome shotgun (WGS) entry which is preliminary data.</text>
</comment>
<reference evidence="2 3" key="1">
    <citation type="submission" date="2024-01" db="EMBL/GenBank/DDBJ databases">
        <title>Genome assemblies of Stephania.</title>
        <authorList>
            <person name="Yang L."/>
        </authorList>
    </citation>
    <scope>NUCLEOTIDE SEQUENCE [LARGE SCALE GENOMIC DNA]</scope>
    <source>
        <strain evidence="2">QJT</strain>
        <tissue evidence="2">Leaf</tissue>
    </source>
</reference>
<dbReference type="InterPro" id="IPR013094">
    <property type="entry name" value="AB_hydrolase_3"/>
</dbReference>
<dbReference type="Proteomes" id="UP001417504">
    <property type="component" value="Unassembled WGS sequence"/>
</dbReference>
<dbReference type="SUPFAM" id="SSF53474">
    <property type="entry name" value="alpha/beta-Hydrolases"/>
    <property type="match status" value="1"/>
</dbReference>
<dbReference type="Gene3D" id="3.40.50.1820">
    <property type="entry name" value="alpha/beta hydrolase"/>
    <property type="match status" value="1"/>
</dbReference>
<evidence type="ECO:0000313" key="3">
    <source>
        <dbReference type="Proteomes" id="UP001417504"/>
    </source>
</evidence>
<dbReference type="AlphaFoldDB" id="A0AAP0HU00"/>
<dbReference type="InterPro" id="IPR029058">
    <property type="entry name" value="AB_hydrolase_fold"/>
</dbReference>
<sequence>MSNKNNSPSPPLPWKTKLMIRILTTVSDFAKRSDDSVNRTVVRFLSARAKSNAEPLKGVIATDVTVDPARDLWFRLYVPSDHLCGPSLPVVLFFHGGGFTFLSADAVAYDAYCRRLARKTPAVVLSVNYRLSPENRYPSQYEDGFDTLKFLDSKNCEGFPENADLSKCFLAGDSAGGNLSHFVARRFAEEESEFRRVRVVGLVAIQPFFGGEERTDSEIRLEGAPLVSTPRTDWHWRIFLPIGSDRDHQACNVFGPKSSEIQNISAFPATMVVIGGFDPLQDWQRRYYHGLKRRVPSGKEVRLVEYPNSIHAFYIFPESPDAPLFFTEMVAFIRKHSQVSQG</sequence>
<feature type="domain" description="Alpha/beta hydrolase fold-3" evidence="1">
    <location>
        <begin position="91"/>
        <end position="314"/>
    </location>
</feature>
<dbReference type="PANTHER" id="PTHR23024:SF24">
    <property type="entry name" value="ALPHA_BETA HYDROLASE FOLD-3 DOMAIN-CONTAINING PROTEIN"/>
    <property type="match status" value="1"/>
</dbReference>
<protein>
    <recommendedName>
        <fullName evidence="1">Alpha/beta hydrolase fold-3 domain-containing protein</fullName>
    </recommendedName>
</protein>
<evidence type="ECO:0000313" key="2">
    <source>
        <dbReference type="EMBL" id="KAK9095805.1"/>
    </source>
</evidence>
<accession>A0AAP0HU00</accession>
<dbReference type="GO" id="GO:0016787">
    <property type="term" value="F:hydrolase activity"/>
    <property type="evidence" value="ECO:0007669"/>
    <property type="project" value="InterPro"/>
</dbReference>